<evidence type="ECO:0000313" key="2">
    <source>
        <dbReference type="Proteomes" id="UP001500804"/>
    </source>
</evidence>
<sequence>MRSADAEPDVVPNFVVQPYPLFAIVVVAGRPDPYVGRVVGWERVEDDPAGVVGPVVTLGARTFVPGVADHVSYADSREEAERRAFVYAAPARREDELRADDPLPQQRIPGER</sequence>
<comment type="caution">
    <text evidence="1">The sequence shown here is derived from an EMBL/GenBank/DDBJ whole genome shotgun (WGS) entry which is preliminary data.</text>
</comment>
<gene>
    <name evidence="1" type="ORF">GCM10023320_14960</name>
</gene>
<dbReference type="Proteomes" id="UP001500804">
    <property type="component" value="Unassembled WGS sequence"/>
</dbReference>
<keyword evidence="2" id="KW-1185">Reference proteome</keyword>
<protein>
    <submittedName>
        <fullName evidence="1">Uncharacterized protein</fullName>
    </submittedName>
</protein>
<organism evidence="1 2">
    <name type="scientific">Pseudonocardia adelaidensis</name>
    <dbReference type="NCBI Taxonomy" id="648754"/>
    <lineage>
        <taxon>Bacteria</taxon>
        <taxon>Bacillati</taxon>
        <taxon>Actinomycetota</taxon>
        <taxon>Actinomycetes</taxon>
        <taxon>Pseudonocardiales</taxon>
        <taxon>Pseudonocardiaceae</taxon>
        <taxon>Pseudonocardia</taxon>
    </lineage>
</organism>
<name>A0ABP9NFP7_9PSEU</name>
<proteinExistence type="predicted"/>
<dbReference type="EMBL" id="BAABJO010000004">
    <property type="protein sequence ID" value="GAA5115700.1"/>
    <property type="molecule type" value="Genomic_DNA"/>
</dbReference>
<accession>A0ABP9NFP7</accession>
<reference evidence="2" key="1">
    <citation type="journal article" date="2019" name="Int. J. Syst. Evol. Microbiol.">
        <title>The Global Catalogue of Microorganisms (GCM) 10K type strain sequencing project: providing services to taxonomists for standard genome sequencing and annotation.</title>
        <authorList>
            <consortium name="The Broad Institute Genomics Platform"/>
            <consortium name="The Broad Institute Genome Sequencing Center for Infectious Disease"/>
            <person name="Wu L."/>
            <person name="Ma J."/>
        </authorList>
    </citation>
    <scope>NUCLEOTIDE SEQUENCE [LARGE SCALE GENOMIC DNA]</scope>
    <source>
        <strain evidence="2">JCM 18302</strain>
    </source>
</reference>
<evidence type="ECO:0000313" key="1">
    <source>
        <dbReference type="EMBL" id="GAA5115700.1"/>
    </source>
</evidence>